<gene>
    <name evidence="2" type="ORF">A3D03_06285</name>
</gene>
<keyword evidence="1" id="KW-0812">Transmembrane</keyword>
<dbReference type="EMBL" id="MFJN01000060">
    <property type="protein sequence ID" value="OGG20016.1"/>
    <property type="molecule type" value="Genomic_DNA"/>
</dbReference>
<reference evidence="2 3" key="1">
    <citation type="journal article" date="2016" name="Nat. Commun.">
        <title>Thousands of microbial genomes shed light on interconnected biogeochemical processes in an aquifer system.</title>
        <authorList>
            <person name="Anantharaman K."/>
            <person name="Brown C.T."/>
            <person name="Hug L.A."/>
            <person name="Sharon I."/>
            <person name="Castelle C.J."/>
            <person name="Probst A.J."/>
            <person name="Thomas B.C."/>
            <person name="Singh A."/>
            <person name="Wilkins M.J."/>
            <person name="Karaoz U."/>
            <person name="Brodie E.L."/>
            <person name="Williams K.H."/>
            <person name="Hubbard S.S."/>
            <person name="Banfield J.F."/>
        </authorList>
    </citation>
    <scope>NUCLEOTIDE SEQUENCE [LARGE SCALE GENOMIC DNA]</scope>
</reference>
<feature type="transmembrane region" description="Helical" evidence="1">
    <location>
        <begin position="6"/>
        <end position="25"/>
    </location>
</feature>
<evidence type="ECO:0000313" key="2">
    <source>
        <dbReference type="EMBL" id="OGG20016.1"/>
    </source>
</evidence>
<dbReference type="Proteomes" id="UP000177092">
    <property type="component" value="Unassembled WGS sequence"/>
</dbReference>
<protein>
    <submittedName>
        <fullName evidence="2">Uncharacterized protein</fullName>
    </submittedName>
</protein>
<organism evidence="2 3">
    <name type="scientific">Candidatus Gottesmanbacteria bacterium RIFCSPHIGHO2_02_FULL_40_13</name>
    <dbReference type="NCBI Taxonomy" id="1798384"/>
    <lineage>
        <taxon>Bacteria</taxon>
        <taxon>Candidatus Gottesmaniibacteriota</taxon>
    </lineage>
</organism>
<feature type="transmembrane region" description="Helical" evidence="1">
    <location>
        <begin position="37"/>
        <end position="55"/>
    </location>
</feature>
<dbReference type="SUPFAM" id="SSF46785">
    <property type="entry name" value="Winged helix' DNA-binding domain"/>
    <property type="match status" value="1"/>
</dbReference>
<accession>A0A1F6A615</accession>
<comment type="caution">
    <text evidence="2">The sequence shown here is derived from an EMBL/GenBank/DDBJ whole genome shotgun (WGS) entry which is preliminary data.</text>
</comment>
<evidence type="ECO:0000313" key="3">
    <source>
        <dbReference type="Proteomes" id="UP000177092"/>
    </source>
</evidence>
<sequence length="217" mass="24366">MLYLALNLFIFVVCSILHIGIHRFFAKRGIFTLKTAFIFILGLIVSIYITTSLTLTNSMSFRADPPAGGAVEESSRVLWWKISRLSGIPPDGGDLHSSDVTSDSVGMTWNVSIPYSGIIFYILMVGVLIIFYTTPSFSNISPSTMILRLLKKNGKMSYQKLSGYFSDESLINLRLKDLHQDGLIFLEKDKFKVTPKGNRIVKTIDFYRKLFGWSVGG</sequence>
<feature type="transmembrane region" description="Helical" evidence="1">
    <location>
        <begin position="113"/>
        <end position="132"/>
    </location>
</feature>
<keyword evidence="1" id="KW-0472">Membrane</keyword>
<dbReference type="AlphaFoldDB" id="A0A1F6A615"/>
<dbReference type="STRING" id="1798384.A3D03_06285"/>
<name>A0A1F6A615_9BACT</name>
<evidence type="ECO:0000256" key="1">
    <source>
        <dbReference type="SAM" id="Phobius"/>
    </source>
</evidence>
<keyword evidence="1" id="KW-1133">Transmembrane helix</keyword>
<proteinExistence type="predicted"/>
<dbReference type="InterPro" id="IPR036390">
    <property type="entry name" value="WH_DNA-bd_sf"/>
</dbReference>